<dbReference type="PANTHER" id="PTHR47354">
    <property type="entry name" value="NADH OXIDOREDUCTASE HCR"/>
    <property type="match status" value="1"/>
</dbReference>
<dbReference type="Pfam" id="PF00111">
    <property type="entry name" value="Fer2"/>
    <property type="match status" value="1"/>
</dbReference>
<dbReference type="RefSeq" id="WP_126458631.1">
    <property type="nucleotide sequence ID" value="NZ_AP018721.1"/>
</dbReference>
<dbReference type="Gene3D" id="3.10.20.30">
    <property type="match status" value="1"/>
</dbReference>
<keyword evidence="6" id="KW-1185">Reference proteome</keyword>
<dbReference type="InterPro" id="IPR001041">
    <property type="entry name" value="2Fe-2S_ferredoxin-type"/>
</dbReference>
<dbReference type="Pfam" id="PF00175">
    <property type="entry name" value="NAD_binding_1"/>
    <property type="match status" value="1"/>
</dbReference>
<keyword evidence="2" id="KW-0001">2Fe-2S</keyword>
<dbReference type="InterPro" id="IPR012675">
    <property type="entry name" value="Beta-grasp_dom_sf"/>
</dbReference>
<dbReference type="InterPro" id="IPR017927">
    <property type="entry name" value="FAD-bd_FR_type"/>
</dbReference>
<evidence type="ECO:0000313" key="5">
    <source>
        <dbReference type="EMBL" id="TCS73367.1"/>
    </source>
</evidence>
<dbReference type="SUPFAM" id="SSF52343">
    <property type="entry name" value="Ferredoxin reductase-like, C-terminal NADP-linked domain"/>
    <property type="match status" value="1"/>
</dbReference>
<dbReference type="SUPFAM" id="SSF54292">
    <property type="entry name" value="2Fe-2S ferredoxin-like"/>
    <property type="match status" value="1"/>
</dbReference>
<dbReference type="Proteomes" id="UP000295135">
    <property type="component" value="Unassembled WGS sequence"/>
</dbReference>
<keyword evidence="2" id="KW-0408">Iron</keyword>
<organism evidence="5 6">
    <name type="scientific">Sulfuritortus calidifontis</name>
    <dbReference type="NCBI Taxonomy" id="1914471"/>
    <lineage>
        <taxon>Bacteria</taxon>
        <taxon>Pseudomonadati</taxon>
        <taxon>Pseudomonadota</taxon>
        <taxon>Betaproteobacteria</taxon>
        <taxon>Nitrosomonadales</taxon>
        <taxon>Thiobacillaceae</taxon>
        <taxon>Sulfuritortus</taxon>
    </lineage>
</organism>
<evidence type="ECO:0000256" key="1">
    <source>
        <dbReference type="ARBA" id="ARBA00001974"/>
    </source>
</evidence>
<feature type="domain" description="2Fe-2S ferredoxin-type" evidence="3">
    <location>
        <begin position="3"/>
        <end position="93"/>
    </location>
</feature>
<gene>
    <name evidence="5" type="ORF">EDC61_102137</name>
</gene>
<dbReference type="InterPro" id="IPR039261">
    <property type="entry name" value="FNR_nucleotide-bd"/>
</dbReference>
<dbReference type="PANTHER" id="PTHR47354:SF5">
    <property type="entry name" value="PROTEIN RFBI"/>
    <property type="match status" value="1"/>
</dbReference>
<dbReference type="PRINTS" id="PR00410">
    <property type="entry name" value="PHEHYDRXLASE"/>
</dbReference>
<dbReference type="InterPro" id="IPR017938">
    <property type="entry name" value="Riboflavin_synthase-like_b-brl"/>
</dbReference>
<keyword evidence="2" id="KW-0411">Iron-sulfur</keyword>
<dbReference type="Gene3D" id="2.40.30.10">
    <property type="entry name" value="Translation factors"/>
    <property type="match status" value="1"/>
</dbReference>
<dbReference type="Pfam" id="PF00970">
    <property type="entry name" value="FAD_binding_6"/>
    <property type="match status" value="1"/>
</dbReference>
<evidence type="ECO:0000313" key="6">
    <source>
        <dbReference type="Proteomes" id="UP000295135"/>
    </source>
</evidence>
<dbReference type="PROSITE" id="PS00197">
    <property type="entry name" value="2FE2S_FER_1"/>
    <property type="match status" value="1"/>
</dbReference>
<name>A0A4R3JXY4_9PROT</name>
<proteinExistence type="predicted"/>
<dbReference type="AlphaFoldDB" id="A0A4R3JXY4"/>
<protein>
    <submittedName>
        <fullName evidence="5">CDP-4-dehydro-6-deoxyglucose reductase</fullName>
    </submittedName>
</protein>
<dbReference type="InterPro" id="IPR050415">
    <property type="entry name" value="MRET"/>
</dbReference>
<sequence length="334" mass="36891">MSYQVTIQPSGHKFTVEAGQTVLSAALDAGFALPYGCRNGACGACKGKLLAGEVDYGDYQPGTLTDEERHRGLALFCSAKPKSDLVIEVKEVGAAKDIPVKTLPCRIERMERLSHDVMQLFLKLPANERLQFLPGQYIDFLLKDGKRRSFSLANAPEEDALLELHVRHVPGGAFTEHVFNTMKVKDIMRINGPLGSFFLRESDKPALFLATGTGFAPIKSILSHAFHHQSDRQFVLYWGARKLEDMYLAALPGQWQEQHRNFSFIPVLSQPDAGWPGRTGHVQDAVLADFSDLSGYQVYACGAPSMVEAAHKALTARGLPEDEFFSDAFNFQGN</sequence>
<dbReference type="SUPFAM" id="SSF63380">
    <property type="entry name" value="Riboflavin synthase domain-like"/>
    <property type="match status" value="1"/>
</dbReference>
<comment type="cofactor">
    <cofactor evidence="1">
        <name>FAD</name>
        <dbReference type="ChEBI" id="CHEBI:57692"/>
    </cofactor>
</comment>
<dbReference type="InterPro" id="IPR001433">
    <property type="entry name" value="OxRdtase_FAD/NAD-bd"/>
</dbReference>
<dbReference type="InterPro" id="IPR006058">
    <property type="entry name" value="2Fe2S_fd_BS"/>
</dbReference>
<evidence type="ECO:0000259" key="4">
    <source>
        <dbReference type="PROSITE" id="PS51384"/>
    </source>
</evidence>
<accession>A0A4R3JXY4</accession>
<dbReference type="InterPro" id="IPR008333">
    <property type="entry name" value="Cbr1-like_FAD-bd_dom"/>
</dbReference>
<dbReference type="EMBL" id="SLZY01000002">
    <property type="protein sequence ID" value="TCS73367.1"/>
    <property type="molecule type" value="Genomic_DNA"/>
</dbReference>
<evidence type="ECO:0000256" key="2">
    <source>
        <dbReference type="ARBA" id="ARBA00022714"/>
    </source>
</evidence>
<evidence type="ECO:0000259" key="3">
    <source>
        <dbReference type="PROSITE" id="PS51085"/>
    </source>
</evidence>
<dbReference type="GO" id="GO:0051537">
    <property type="term" value="F:2 iron, 2 sulfur cluster binding"/>
    <property type="evidence" value="ECO:0007669"/>
    <property type="project" value="UniProtKB-KW"/>
</dbReference>
<dbReference type="GO" id="GO:0016491">
    <property type="term" value="F:oxidoreductase activity"/>
    <property type="evidence" value="ECO:0007669"/>
    <property type="project" value="InterPro"/>
</dbReference>
<dbReference type="PROSITE" id="PS51384">
    <property type="entry name" value="FAD_FR"/>
    <property type="match status" value="1"/>
</dbReference>
<reference evidence="5 6" key="1">
    <citation type="submission" date="2019-03" db="EMBL/GenBank/DDBJ databases">
        <title>Genomic Encyclopedia of Type Strains, Phase IV (KMG-IV): sequencing the most valuable type-strain genomes for metagenomic binning, comparative biology and taxonomic classification.</title>
        <authorList>
            <person name="Goeker M."/>
        </authorList>
    </citation>
    <scope>NUCLEOTIDE SEQUENCE [LARGE SCALE GENOMIC DNA]</scope>
    <source>
        <strain evidence="5 6">DSM 103923</strain>
    </source>
</reference>
<dbReference type="PROSITE" id="PS51085">
    <property type="entry name" value="2FE2S_FER_2"/>
    <property type="match status" value="1"/>
</dbReference>
<dbReference type="InterPro" id="IPR036010">
    <property type="entry name" value="2Fe-2S_ferredoxin-like_sf"/>
</dbReference>
<dbReference type="CDD" id="cd06189">
    <property type="entry name" value="flavin_oxioreductase"/>
    <property type="match status" value="1"/>
</dbReference>
<keyword evidence="2" id="KW-0479">Metal-binding</keyword>
<dbReference type="Gene3D" id="3.40.50.80">
    <property type="entry name" value="Nucleotide-binding domain of ferredoxin-NADP reductase (FNR) module"/>
    <property type="match status" value="1"/>
</dbReference>
<comment type="caution">
    <text evidence="5">The sequence shown here is derived from an EMBL/GenBank/DDBJ whole genome shotgun (WGS) entry which is preliminary data.</text>
</comment>
<dbReference type="OrthoDB" id="9806195at2"/>
<dbReference type="CDD" id="cd00207">
    <property type="entry name" value="fer2"/>
    <property type="match status" value="1"/>
</dbReference>
<feature type="domain" description="FAD-binding FR-type" evidence="4">
    <location>
        <begin position="100"/>
        <end position="200"/>
    </location>
</feature>